<organism evidence="1 2">
    <name type="scientific">Modicisalibacter xianhensis</name>
    <dbReference type="NCBI Taxonomy" id="442341"/>
    <lineage>
        <taxon>Bacteria</taxon>
        <taxon>Pseudomonadati</taxon>
        <taxon>Pseudomonadota</taxon>
        <taxon>Gammaproteobacteria</taxon>
        <taxon>Oceanospirillales</taxon>
        <taxon>Halomonadaceae</taxon>
        <taxon>Modicisalibacter</taxon>
    </lineage>
</organism>
<dbReference type="RefSeq" id="WP_134016877.1">
    <property type="nucleotide sequence ID" value="NZ_SOEC01000004.1"/>
</dbReference>
<dbReference type="Proteomes" id="UP000294489">
    <property type="component" value="Unassembled WGS sequence"/>
</dbReference>
<sequence length="111" mass="12307">MNSITAPVRTAQRMRAAQQAWDNAVPDSYYDDPVAHKRAVDKAVSEYIKKGWLPNGKDPGHVFNELAESENGLLVCDMLQTYRDKDDAALLAQCKQLMGMIEGIVLAKLGE</sequence>
<comment type="caution">
    <text evidence="1">The sequence shown here is derived from an EMBL/GenBank/DDBJ whole genome shotgun (WGS) entry which is preliminary data.</text>
</comment>
<evidence type="ECO:0000313" key="1">
    <source>
        <dbReference type="EMBL" id="TDX30799.1"/>
    </source>
</evidence>
<accession>A0A4R8G6A0</accession>
<protein>
    <submittedName>
        <fullName evidence="1">Uncharacterized protein</fullName>
    </submittedName>
</protein>
<dbReference type="OrthoDB" id="10010167at2"/>
<gene>
    <name evidence="1" type="ORF">DFO67_10454</name>
</gene>
<name>A0A4R8G6A0_9GAMM</name>
<reference evidence="1 2" key="1">
    <citation type="submission" date="2019-03" db="EMBL/GenBank/DDBJ databases">
        <title>Freshwater and sediment microbial communities from various areas in North America, analyzing microbe dynamics in response to fracking.</title>
        <authorList>
            <person name="Lamendella R."/>
        </authorList>
    </citation>
    <scope>NUCLEOTIDE SEQUENCE [LARGE SCALE GENOMIC DNA]</scope>
    <source>
        <strain evidence="1 2">6_TX</strain>
    </source>
</reference>
<proteinExistence type="predicted"/>
<dbReference type="AlphaFoldDB" id="A0A4R8G6A0"/>
<dbReference type="EMBL" id="SOEC01000004">
    <property type="protein sequence ID" value="TDX30799.1"/>
    <property type="molecule type" value="Genomic_DNA"/>
</dbReference>
<evidence type="ECO:0000313" key="2">
    <source>
        <dbReference type="Proteomes" id="UP000294489"/>
    </source>
</evidence>